<evidence type="ECO:0000256" key="7">
    <source>
        <dbReference type="ARBA" id="ARBA00022777"/>
    </source>
</evidence>
<dbReference type="Pfam" id="PF00672">
    <property type="entry name" value="HAMP"/>
    <property type="match status" value="1"/>
</dbReference>
<dbReference type="InterPro" id="IPR004358">
    <property type="entry name" value="Sig_transdc_His_kin-like_C"/>
</dbReference>
<dbReference type="Proteomes" id="UP000287352">
    <property type="component" value="Unassembled WGS sequence"/>
</dbReference>
<dbReference type="SMART" id="SM00388">
    <property type="entry name" value="HisKA"/>
    <property type="match status" value="1"/>
</dbReference>
<evidence type="ECO:0000256" key="10">
    <source>
        <dbReference type="ARBA" id="ARBA00023136"/>
    </source>
</evidence>
<dbReference type="InterPro" id="IPR036097">
    <property type="entry name" value="HisK_dim/P_sf"/>
</dbReference>
<dbReference type="Pfam" id="PF00512">
    <property type="entry name" value="HisKA"/>
    <property type="match status" value="1"/>
</dbReference>
<comment type="subcellular location">
    <subcellularLocation>
        <location evidence="2">Membrane</location>
    </subcellularLocation>
</comment>
<dbReference type="FunFam" id="3.30.565.10:FF:000006">
    <property type="entry name" value="Sensor histidine kinase WalK"/>
    <property type="match status" value="1"/>
</dbReference>
<evidence type="ECO:0000313" key="15">
    <source>
        <dbReference type="Proteomes" id="UP000287352"/>
    </source>
</evidence>
<evidence type="ECO:0000256" key="3">
    <source>
        <dbReference type="ARBA" id="ARBA00012438"/>
    </source>
</evidence>
<evidence type="ECO:0000256" key="1">
    <source>
        <dbReference type="ARBA" id="ARBA00000085"/>
    </source>
</evidence>
<comment type="caution">
    <text evidence="14">The sequence shown here is derived from an EMBL/GenBank/DDBJ whole genome shotgun (WGS) entry which is preliminary data.</text>
</comment>
<feature type="transmembrane region" description="Helical" evidence="11">
    <location>
        <begin position="33"/>
        <end position="55"/>
    </location>
</feature>
<keyword evidence="4" id="KW-0597">Phosphoprotein</keyword>
<dbReference type="OrthoDB" id="9813151at2"/>
<dbReference type="PANTHER" id="PTHR45436">
    <property type="entry name" value="SENSOR HISTIDINE KINASE YKOH"/>
    <property type="match status" value="1"/>
</dbReference>
<dbReference type="EC" id="2.7.13.3" evidence="3"/>
<dbReference type="InterPro" id="IPR036890">
    <property type="entry name" value="HATPase_C_sf"/>
</dbReference>
<dbReference type="SUPFAM" id="SSF55874">
    <property type="entry name" value="ATPase domain of HSP90 chaperone/DNA topoisomerase II/histidine kinase"/>
    <property type="match status" value="1"/>
</dbReference>
<dbReference type="AlphaFoldDB" id="A0A402A1I5"/>
<keyword evidence="5" id="KW-0808">Transferase</keyword>
<dbReference type="PANTHER" id="PTHR45436:SF5">
    <property type="entry name" value="SENSOR HISTIDINE KINASE TRCS"/>
    <property type="match status" value="1"/>
</dbReference>
<dbReference type="SUPFAM" id="SSF158472">
    <property type="entry name" value="HAMP domain-like"/>
    <property type="match status" value="1"/>
</dbReference>
<gene>
    <name evidence="14" type="ORF">KTT_27680</name>
</gene>
<evidence type="ECO:0000256" key="9">
    <source>
        <dbReference type="ARBA" id="ARBA00023012"/>
    </source>
</evidence>
<dbReference type="CDD" id="cd06225">
    <property type="entry name" value="HAMP"/>
    <property type="match status" value="1"/>
</dbReference>
<keyword evidence="6 11" id="KW-0812">Transmembrane</keyword>
<dbReference type="InterPro" id="IPR003594">
    <property type="entry name" value="HATPase_dom"/>
</dbReference>
<dbReference type="GO" id="GO:0000155">
    <property type="term" value="F:phosphorelay sensor kinase activity"/>
    <property type="evidence" value="ECO:0007669"/>
    <property type="project" value="InterPro"/>
</dbReference>
<dbReference type="SMART" id="SM00304">
    <property type="entry name" value="HAMP"/>
    <property type="match status" value="1"/>
</dbReference>
<evidence type="ECO:0000256" key="6">
    <source>
        <dbReference type="ARBA" id="ARBA00022692"/>
    </source>
</evidence>
<name>A0A402A1I5_9CHLR</name>
<evidence type="ECO:0000256" key="2">
    <source>
        <dbReference type="ARBA" id="ARBA00004370"/>
    </source>
</evidence>
<keyword evidence="7 14" id="KW-0418">Kinase</keyword>
<evidence type="ECO:0000256" key="4">
    <source>
        <dbReference type="ARBA" id="ARBA00022553"/>
    </source>
</evidence>
<keyword evidence="8 11" id="KW-1133">Transmembrane helix</keyword>
<evidence type="ECO:0000256" key="8">
    <source>
        <dbReference type="ARBA" id="ARBA00022989"/>
    </source>
</evidence>
<dbReference type="Gene3D" id="1.10.287.130">
    <property type="match status" value="1"/>
</dbReference>
<protein>
    <recommendedName>
        <fullName evidence="3">histidine kinase</fullName>
        <ecNumber evidence="3">2.7.13.3</ecNumber>
    </recommendedName>
</protein>
<dbReference type="CDD" id="cd00082">
    <property type="entry name" value="HisKA"/>
    <property type="match status" value="1"/>
</dbReference>
<evidence type="ECO:0000256" key="11">
    <source>
        <dbReference type="SAM" id="Phobius"/>
    </source>
</evidence>
<dbReference type="Gene3D" id="6.10.340.10">
    <property type="match status" value="1"/>
</dbReference>
<dbReference type="PROSITE" id="PS50885">
    <property type="entry name" value="HAMP"/>
    <property type="match status" value="1"/>
</dbReference>
<organism evidence="14 15">
    <name type="scientific">Tengunoibacter tsumagoiensis</name>
    <dbReference type="NCBI Taxonomy" id="2014871"/>
    <lineage>
        <taxon>Bacteria</taxon>
        <taxon>Bacillati</taxon>
        <taxon>Chloroflexota</taxon>
        <taxon>Ktedonobacteria</taxon>
        <taxon>Ktedonobacterales</taxon>
        <taxon>Dictyobacteraceae</taxon>
        <taxon>Tengunoibacter</taxon>
    </lineage>
</organism>
<feature type="domain" description="HAMP" evidence="13">
    <location>
        <begin position="296"/>
        <end position="348"/>
    </location>
</feature>
<reference evidence="15" key="1">
    <citation type="submission" date="2018-12" db="EMBL/GenBank/DDBJ databases">
        <title>Tengunoibacter tsumagoiensis gen. nov., sp. nov., Dictyobacter kobayashii sp. nov., D. alpinus sp. nov., and D. joshuensis sp. nov. and description of Dictyobacteraceae fam. nov. within the order Ktedonobacterales isolated from Tengu-no-mugimeshi.</title>
        <authorList>
            <person name="Wang C.M."/>
            <person name="Zheng Y."/>
            <person name="Sakai Y."/>
            <person name="Toyoda A."/>
            <person name="Minakuchi Y."/>
            <person name="Abe K."/>
            <person name="Yokota A."/>
            <person name="Yabe S."/>
        </authorList>
    </citation>
    <scope>NUCLEOTIDE SEQUENCE [LARGE SCALE GENOMIC DNA]</scope>
    <source>
        <strain evidence="15">Uno3</strain>
    </source>
</reference>
<feature type="domain" description="Histidine kinase" evidence="12">
    <location>
        <begin position="356"/>
        <end position="579"/>
    </location>
</feature>
<dbReference type="SMART" id="SM00387">
    <property type="entry name" value="HATPase_c"/>
    <property type="match status" value="1"/>
</dbReference>
<sequence>MKRIIFRSYLLFSGAGLLFCFFMIGTHPTNVSFYAPAGLIMACTILLFCVIQGIRKVRTEGVQGLRRFWHSMRLRLTLWYVALLALILVTFSSIIYTTESVNLSTTLDSYLRTRLTQVAVTYDAQKHQIPLTDVQVSIQGSDAKMAPTESTKGEADQPIRKLIRNDEFVVLMNPEGQILQSSIVFTSQDIKALTAVALPDVSVRGDWKNSTWITLGSPPLTLHVRNAELSLSTLKNQFYETSQALIVDNQQHVSAILLVGTPSTIEAELHSLLLILEITTPLVLLLSSLGGYWLADRAMKPVQVITRTAQQIGETDLHRRLKLRQRGELGELADTFDHMLQRLEEAFDRQRQFTADASHELRTPLSIIDLEATRALQHDMSPEQYQRTMTVILQENRHMSHLVNDLLLLARADTGQSRFQQEQLDLSDVLCDTIERLAPLAEQTGIAIQILSLPELSIHGDYLYLQQLCTNIIENALKYSAGIGDNVTITVTRQRYAEQDWAVLRITDNGPGIAAEHLLHLFERFYRVDQSRTHNQKQTVSGNGLGLSIAQLIVQAHGGAIQVHSVVGQGSTFEIRLPV</sequence>
<dbReference type="InterPro" id="IPR003660">
    <property type="entry name" value="HAMP_dom"/>
</dbReference>
<dbReference type="SUPFAM" id="SSF47384">
    <property type="entry name" value="Homodimeric domain of signal transducing histidine kinase"/>
    <property type="match status" value="1"/>
</dbReference>
<evidence type="ECO:0000259" key="12">
    <source>
        <dbReference type="PROSITE" id="PS50109"/>
    </source>
</evidence>
<dbReference type="GO" id="GO:0005886">
    <property type="term" value="C:plasma membrane"/>
    <property type="evidence" value="ECO:0007669"/>
    <property type="project" value="TreeGrafter"/>
</dbReference>
<feature type="transmembrane region" description="Helical" evidence="11">
    <location>
        <begin position="76"/>
        <end position="96"/>
    </location>
</feature>
<dbReference type="RefSeq" id="WP_126580491.1">
    <property type="nucleotide sequence ID" value="NZ_BIFR01000001.1"/>
</dbReference>
<dbReference type="Gene3D" id="3.30.565.10">
    <property type="entry name" value="Histidine kinase-like ATPase, C-terminal domain"/>
    <property type="match status" value="1"/>
</dbReference>
<dbReference type="PRINTS" id="PR00344">
    <property type="entry name" value="BCTRLSENSOR"/>
</dbReference>
<dbReference type="EMBL" id="BIFR01000001">
    <property type="protein sequence ID" value="GCE12909.1"/>
    <property type="molecule type" value="Genomic_DNA"/>
</dbReference>
<dbReference type="InterPro" id="IPR003661">
    <property type="entry name" value="HisK_dim/P_dom"/>
</dbReference>
<dbReference type="InterPro" id="IPR050428">
    <property type="entry name" value="TCS_sensor_his_kinase"/>
</dbReference>
<dbReference type="PROSITE" id="PS50109">
    <property type="entry name" value="HIS_KIN"/>
    <property type="match status" value="1"/>
</dbReference>
<keyword evidence="9" id="KW-0902">Two-component regulatory system</keyword>
<dbReference type="Pfam" id="PF02518">
    <property type="entry name" value="HATPase_c"/>
    <property type="match status" value="1"/>
</dbReference>
<evidence type="ECO:0000256" key="5">
    <source>
        <dbReference type="ARBA" id="ARBA00022679"/>
    </source>
</evidence>
<dbReference type="InterPro" id="IPR005467">
    <property type="entry name" value="His_kinase_dom"/>
</dbReference>
<comment type="catalytic activity">
    <reaction evidence="1">
        <text>ATP + protein L-histidine = ADP + protein N-phospho-L-histidine.</text>
        <dbReference type="EC" id="2.7.13.3"/>
    </reaction>
</comment>
<dbReference type="CDD" id="cd00075">
    <property type="entry name" value="HATPase"/>
    <property type="match status" value="1"/>
</dbReference>
<keyword evidence="10 11" id="KW-0472">Membrane</keyword>
<dbReference type="FunFam" id="1.10.287.130:FF:000001">
    <property type="entry name" value="Two-component sensor histidine kinase"/>
    <property type="match status" value="1"/>
</dbReference>
<evidence type="ECO:0000259" key="13">
    <source>
        <dbReference type="PROSITE" id="PS50885"/>
    </source>
</evidence>
<accession>A0A402A1I5</accession>
<proteinExistence type="predicted"/>
<feature type="transmembrane region" description="Helical" evidence="11">
    <location>
        <begin position="9"/>
        <end position="27"/>
    </location>
</feature>
<keyword evidence="15" id="KW-1185">Reference proteome</keyword>
<evidence type="ECO:0000313" key="14">
    <source>
        <dbReference type="EMBL" id="GCE12909.1"/>
    </source>
</evidence>